<evidence type="ECO:0000313" key="2">
    <source>
        <dbReference type="EMBL" id="PSS03816.1"/>
    </source>
</evidence>
<dbReference type="InParanoid" id="A0A2T3AN70"/>
<reference evidence="2 3" key="1">
    <citation type="journal article" date="2018" name="Mycol. Prog.">
        <title>Coniella lustricola, a new species from submerged detritus.</title>
        <authorList>
            <person name="Raudabaugh D.B."/>
            <person name="Iturriaga T."/>
            <person name="Carver A."/>
            <person name="Mondo S."/>
            <person name="Pangilinan J."/>
            <person name="Lipzen A."/>
            <person name="He G."/>
            <person name="Amirebrahimi M."/>
            <person name="Grigoriev I.V."/>
            <person name="Miller A.N."/>
        </authorList>
    </citation>
    <scope>NUCLEOTIDE SEQUENCE [LARGE SCALE GENOMIC DNA]</scope>
    <source>
        <strain evidence="2 3">B22-T-1</strain>
    </source>
</reference>
<dbReference type="Proteomes" id="UP000241462">
    <property type="component" value="Unassembled WGS sequence"/>
</dbReference>
<dbReference type="STRING" id="2025994.A0A2T3AN70"/>
<feature type="compositionally biased region" description="Polar residues" evidence="1">
    <location>
        <begin position="544"/>
        <end position="555"/>
    </location>
</feature>
<feature type="compositionally biased region" description="Low complexity" evidence="1">
    <location>
        <begin position="64"/>
        <end position="83"/>
    </location>
</feature>
<feature type="compositionally biased region" description="Polar residues" evidence="1">
    <location>
        <begin position="299"/>
        <end position="330"/>
    </location>
</feature>
<feature type="compositionally biased region" description="Polar residues" evidence="1">
    <location>
        <begin position="269"/>
        <end position="282"/>
    </location>
</feature>
<dbReference type="AlphaFoldDB" id="A0A2T3AN70"/>
<protein>
    <submittedName>
        <fullName evidence="2">Uncharacterized protein</fullName>
    </submittedName>
</protein>
<feature type="compositionally biased region" description="Low complexity" evidence="1">
    <location>
        <begin position="356"/>
        <end position="382"/>
    </location>
</feature>
<accession>A0A2T3AN70</accession>
<feature type="compositionally biased region" description="Basic and acidic residues" evidence="1">
    <location>
        <begin position="30"/>
        <end position="49"/>
    </location>
</feature>
<feature type="region of interest" description="Disordered" evidence="1">
    <location>
        <begin position="1"/>
        <end position="178"/>
    </location>
</feature>
<sequence>MGSHAIVGLRKPGRSRLSKALPTPPPPGMDRTDDAHQRLELPVRRDSLRARPALPPKDIAITGARNRSSSASSASTSNTKNTALRIPTSMAARTMDSPLPPLPQLPPLPPLASLSKGLNHAPTTIPKRKPVATDFTAKNPPILITKAPPPPPQLLSRSGNGNASAIVGTARNTGRGDISPAESLSSLLSSYATEDSLTDNRYSQDTAATKHSFMEPSSPKVLPKDSLGAATMKPEIVSPFFLPNPVASSSSDNTNTVNGSHPLAQSKLQFQSQSRQMPQTDSWHSRTTQRQDRPPTPPEKNNQRPITPKSSKSALPTPPATDNISLAGQSPPQPQIWKRRKSLKAVKPLAVPDLKMAASDSSTASSTQPMSSGRSYCPPSSSQPDGLRGAISPDSPILNNSKGNYSAPTVGPVNSQRSVPHGALPRKMGHKHSRETLDGFSAYAQELEQGMANGTYEAPQYSPAAMSPASDGPPTPEYEDKQEPASGVHASYTQPSNLALATPPNDARPLSMIPEMPDVPVERNVVTAGAIAPPPAGPLPSLPQRSTSRPGSSSAAEHATAPAFGPGPATVLAPSPEIRSVSPSPSAAAAPKPSIRAVPSIEVSGEEDEPQYLDTHPGEPNHFPLRYCKLPEVERGTVLSAAPLKTSQLNCMAGHYQFLPSRNQFHPIACQTCGIRDNETRWSCGHCAVRICIDCKEVLSMNGKDLPALVQMLKS</sequence>
<feature type="compositionally biased region" description="Low complexity" evidence="1">
    <location>
        <begin position="582"/>
        <end position="594"/>
    </location>
</feature>
<evidence type="ECO:0000313" key="3">
    <source>
        <dbReference type="Proteomes" id="UP000241462"/>
    </source>
</evidence>
<feature type="region of interest" description="Disordered" evidence="1">
    <location>
        <begin position="269"/>
        <end position="335"/>
    </location>
</feature>
<feature type="region of interest" description="Disordered" evidence="1">
    <location>
        <begin position="529"/>
        <end position="596"/>
    </location>
</feature>
<feature type="region of interest" description="Disordered" evidence="1">
    <location>
        <begin position="457"/>
        <end position="490"/>
    </location>
</feature>
<feature type="compositionally biased region" description="Polar residues" evidence="1">
    <location>
        <begin position="397"/>
        <end position="418"/>
    </location>
</feature>
<dbReference type="EMBL" id="KZ678373">
    <property type="protein sequence ID" value="PSS03816.1"/>
    <property type="molecule type" value="Genomic_DNA"/>
</dbReference>
<keyword evidence="3" id="KW-1185">Reference proteome</keyword>
<proteinExistence type="predicted"/>
<evidence type="ECO:0000256" key="1">
    <source>
        <dbReference type="SAM" id="MobiDB-lite"/>
    </source>
</evidence>
<feature type="compositionally biased region" description="Pro residues" evidence="1">
    <location>
        <begin position="532"/>
        <end position="541"/>
    </location>
</feature>
<name>A0A2T3AN70_9PEZI</name>
<feature type="compositionally biased region" description="Low complexity" evidence="1">
    <location>
        <begin position="559"/>
        <end position="570"/>
    </location>
</feature>
<feature type="region of interest" description="Disordered" evidence="1">
    <location>
        <begin position="354"/>
        <end position="432"/>
    </location>
</feature>
<dbReference type="OrthoDB" id="5425130at2759"/>
<feature type="compositionally biased region" description="Pro residues" evidence="1">
    <location>
        <begin position="98"/>
        <end position="110"/>
    </location>
</feature>
<gene>
    <name evidence="2" type="ORF">BD289DRAFT_98155</name>
</gene>
<organism evidence="2 3">
    <name type="scientific">Coniella lustricola</name>
    <dbReference type="NCBI Taxonomy" id="2025994"/>
    <lineage>
        <taxon>Eukaryota</taxon>
        <taxon>Fungi</taxon>
        <taxon>Dikarya</taxon>
        <taxon>Ascomycota</taxon>
        <taxon>Pezizomycotina</taxon>
        <taxon>Sordariomycetes</taxon>
        <taxon>Sordariomycetidae</taxon>
        <taxon>Diaporthales</taxon>
        <taxon>Schizoparmaceae</taxon>
        <taxon>Coniella</taxon>
    </lineage>
</organism>